<proteinExistence type="predicted"/>
<accession>A0AAD0EYY7</accession>
<dbReference type="EMBL" id="CP024176">
    <property type="protein sequence ID" value="ATQ83931.1"/>
    <property type="molecule type" value="Genomic_DNA"/>
</dbReference>
<protein>
    <submittedName>
        <fullName evidence="1">Uncharacterized protein</fullName>
    </submittedName>
</protein>
<gene>
    <name evidence="2" type="ORF">E6P75_03930</name>
    <name evidence="1" type="ORF">YHS_08900</name>
</gene>
<dbReference type="EMBL" id="SSCJ01000002">
    <property type="protein sequence ID" value="MDI4509362.1"/>
    <property type="molecule type" value="Genomic_DNA"/>
</dbReference>
<evidence type="ECO:0000313" key="2">
    <source>
        <dbReference type="EMBL" id="MDI4509362.1"/>
    </source>
</evidence>
<reference evidence="1" key="1">
    <citation type="submission" date="2017-11" db="EMBL/GenBank/DDBJ databases">
        <title>Complete Genome Sequence from Moraxella oslensis YHS isolated from human skin.</title>
        <authorList>
            <person name="Lee K."/>
            <person name="Lim J.Y."/>
            <person name="Hwang I."/>
        </authorList>
    </citation>
    <scope>NUCLEOTIDE SEQUENCE</scope>
    <source>
        <strain evidence="1">YHS</strain>
    </source>
</reference>
<dbReference type="AlphaFoldDB" id="A0AAD0EYY7"/>
<name>A0AAD0EYY7_FAUOS</name>
<evidence type="ECO:0000313" key="1">
    <source>
        <dbReference type="EMBL" id="ATQ83931.1"/>
    </source>
</evidence>
<reference evidence="2" key="2">
    <citation type="submission" date="2019-04" db="EMBL/GenBank/DDBJ databases">
        <title>Moraxella osloensis CCUG 73412, isolated from corneal scrapings as causative agent of keratitis.</title>
        <authorList>
            <person name="Connolly G."/>
            <person name="Jaen-Luchoro D."/>
            <person name="Pinyeiro-Iglesias B."/>
            <person name="Curry A."/>
            <person name="Knowles S."/>
            <person name="Moore E.R.B."/>
        </authorList>
    </citation>
    <scope>NUCLEOTIDE SEQUENCE</scope>
    <source>
        <strain evidence="2">CCUG 73412</strain>
    </source>
</reference>
<sequence>MNEPINPAFFTEFDKYKRIVEKHGEDSEQALNQFMKVFELSPEYIKQEAHAKAKELDLMPPISGYSDDGEPLYSAADIAAKLGIDESEVISRLDELGVYQGNINRIQ</sequence>
<organism evidence="1">
    <name type="scientific">Faucicola osloensis</name>
    <name type="common">Moraxella osloensis</name>
    <dbReference type="NCBI Taxonomy" id="34062"/>
    <lineage>
        <taxon>Bacteria</taxon>
        <taxon>Pseudomonadati</taxon>
        <taxon>Pseudomonadota</taxon>
        <taxon>Gammaproteobacteria</taxon>
        <taxon>Moraxellales</taxon>
        <taxon>Moraxellaceae</taxon>
        <taxon>Faucicola</taxon>
    </lineage>
</organism>